<evidence type="ECO:0000256" key="5">
    <source>
        <dbReference type="ARBA" id="ARBA00023065"/>
    </source>
</evidence>
<keyword evidence="6 9" id="KW-0472">Membrane</keyword>
<dbReference type="Gene3D" id="2.60.15.10">
    <property type="entry name" value="F0F1 ATP synthase delta/epsilon subunit, N-terminal"/>
    <property type="match status" value="1"/>
</dbReference>
<evidence type="ECO:0000256" key="4">
    <source>
        <dbReference type="ARBA" id="ARBA00022448"/>
    </source>
</evidence>
<comment type="caution">
    <text evidence="12">The sequence shown here is derived from an EMBL/GenBank/DDBJ whole genome shotgun (WGS) entry which is preliminary data.</text>
</comment>
<keyword evidence="9" id="KW-0375">Hydrogen ion transport</keyword>
<accession>A0A9D0YSA5</accession>
<evidence type="ECO:0000256" key="8">
    <source>
        <dbReference type="ARBA" id="ARBA00023310"/>
    </source>
</evidence>
<evidence type="ECO:0000256" key="9">
    <source>
        <dbReference type="HAMAP-Rule" id="MF_00530"/>
    </source>
</evidence>
<dbReference type="HAMAP" id="MF_00530">
    <property type="entry name" value="ATP_synth_epsil_bac"/>
    <property type="match status" value="1"/>
</dbReference>
<proteinExistence type="inferred from homology"/>
<dbReference type="PANTHER" id="PTHR13822">
    <property type="entry name" value="ATP SYNTHASE DELTA/EPSILON CHAIN"/>
    <property type="match status" value="1"/>
</dbReference>
<dbReference type="PANTHER" id="PTHR13822:SF10">
    <property type="entry name" value="ATP SYNTHASE EPSILON CHAIN, CHLOROPLASTIC"/>
    <property type="match status" value="1"/>
</dbReference>
<dbReference type="Proteomes" id="UP000606463">
    <property type="component" value="Unassembled WGS sequence"/>
</dbReference>
<comment type="subcellular location">
    <subcellularLocation>
        <location evidence="9">Cell membrane</location>
        <topology evidence="9">Peripheral membrane protein</topology>
    </subcellularLocation>
    <subcellularLocation>
        <location evidence="2">Endomembrane system</location>
        <topology evidence="2">Peripheral membrane protein</topology>
    </subcellularLocation>
</comment>
<keyword evidence="8 9" id="KW-0066">ATP synthesis</keyword>
<dbReference type="Pfam" id="PF02823">
    <property type="entry name" value="ATP-synt_DE_N"/>
    <property type="match status" value="1"/>
</dbReference>
<organism evidence="12 13">
    <name type="scientific">Aquifex aeolicus</name>
    <dbReference type="NCBI Taxonomy" id="63363"/>
    <lineage>
        <taxon>Bacteria</taxon>
        <taxon>Pseudomonadati</taxon>
        <taxon>Aquificota</taxon>
        <taxon>Aquificia</taxon>
        <taxon>Aquificales</taxon>
        <taxon>Aquificaceae</taxon>
        <taxon>Aquifex</taxon>
    </lineage>
</organism>
<dbReference type="CDD" id="cd12152">
    <property type="entry name" value="F1-ATPase_delta"/>
    <property type="match status" value="1"/>
</dbReference>
<dbReference type="InterPro" id="IPR001469">
    <property type="entry name" value="ATP_synth_F1_dsu/esu"/>
</dbReference>
<comment type="function">
    <text evidence="1 9">Produces ATP from ADP in the presence of a proton gradient across the membrane.</text>
</comment>
<evidence type="ECO:0000259" key="11">
    <source>
        <dbReference type="Pfam" id="PF02823"/>
    </source>
</evidence>
<comment type="subunit">
    <text evidence="9 10">F-type ATPases have 2 components, CF(1) - the catalytic core - and CF(0) - the membrane proton channel. CF(1) has five subunits: alpha(3), beta(3), gamma(1), delta(1), epsilon(1). CF(0) has three main subunits: a, b and c.</text>
</comment>
<dbReference type="InterPro" id="IPR036771">
    <property type="entry name" value="ATPsynth_dsu/esu_N"/>
</dbReference>
<dbReference type="NCBIfam" id="TIGR01216">
    <property type="entry name" value="ATP_synt_epsi"/>
    <property type="match status" value="1"/>
</dbReference>
<gene>
    <name evidence="9 12" type="primary">atpC</name>
    <name evidence="12" type="ORF">EYH37_05645</name>
</gene>
<feature type="domain" description="ATP synthase F1 complex delta/epsilon subunit N-terminal" evidence="11">
    <location>
        <begin position="2"/>
        <end position="79"/>
    </location>
</feature>
<evidence type="ECO:0000313" key="13">
    <source>
        <dbReference type="Proteomes" id="UP000606463"/>
    </source>
</evidence>
<evidence type="ECO:0000256" key="1">
    <source>
        <dbReference type="ARBA" id="ARBA00003543"/>
    </source>
</evidence>
<dbReference type="SUPFAM" id="SSF51344">
    <property type="entry name" value="Epsilon subunit of F1F0-ATP synthase N-terminal domain"/>
    <property type="match status" value="1"/>
</dbReference>
<dbReference type="GO" id="GO:0005524">
    <property type="term" value="F:ATP binding"/>
    <property type="evidence" value="ECO:0007669"/>
    <property type="project" value="UniProtKB-UniRule"/>
</dbReference>
<protein>
    <recommendedName>
        <fullName evidence="9">ATP synthase epsilon chain</fullName>
    </recommendedName>
    <alternativeName>
        <fullName evidence="9">ATP synthase F1 sector epsilon subunit</fullName>
    </alternativeName>
    <alternativeName>
        <fullName evidence="9">F-ATPase epsilon subunit</fullName>
    </alternativeName>
</protein>
<keyword evidence="5 9" id="KW-0406">Ion transport</keyword>
<dbReference type="GO" id="GO:0045259">
    <property type="term" value="C:proton-transporting ATP synthase complex"/>
    <property type="evidence" value="ECO:0007669"/>
    <property type="project" value="UniProtKB-KW"/>
</dbReference>
<dbReference type="GO" id="GO:0012505">
    <property type="term" value="C:endomembrane system"/>
    <property type="evidence" value="ECO:0007669"/>
    <property type="project" value="UniProtKB-SubCell"/>
</dbReference>
<evidence type="ECO:0000256" key="7">
    <source>
        <dbReference type="ARBA" id="ARBA00023196"/>
    </source>
</evidence>
<keyword evidence="7 9" id="KW-0139">CF(1)</keyword>
<dbReference type="AlphaFoldDB" id="A0A9D0YSA5"/>
<reference evidence="12" key="1">
    <citation type="journal article" date="2020" name="ISME J.">
        <title>Gammaproteobacteria mediating utilization of methyl-, sulfur- and petroleum organic compounds in deep ocean hydrothermal plumes.</title>
        <authorList>
            <person name="Zhou Z."/>
            <person name="Liu Y."/>
            <person name="Pan J."/>
            <person name="Cron B.R."/>
            <person name="Toner B.M."/>
            <person name="Anantharaman K."/>
            <person name="Breier J.A."/>
            <person name="Dick G.J."/>
            <person name="Li M."/>
        </authorList>
    </citation>
    <scope>NUCLEOTIDE SEQUENCE</scope>
    <source>
        <strain evidence="12">SZUA-1501</strain>
    </source>
</reference>
<evidence type="ECO:0000256" key="2">
    <source>
        <dbReference type="ARBA" id="ARBA00004184"/>
    </source>
</evidence>
<dbReference type="GO" id="GO:0046933">
    <property type="term" value="F:proton-transporting ATP synthase activity, rotational mechanism"/>
    <property type="evidence" value="ECO:0007669"/>
    <property type="project" value="UniProtKB-UniRule"/>
</dbReference>
<keyword evidence="9" id="KW-1003">Cell membrane</keyword>
<evidence type="ECO:0000313" key="12">
    <source>
        <dbReference type="EMBL" id="HIP98822.1"/>
    </source>
</evidence>
<comment type="similarity">
    <text evidence="3 9 10">Belongs to the ATPase epsilon chain family.</text>
</comment>
<dbReference type="GO" id="GO:0005886">
    <property type="term" value="C:plasma membrane"/>
    <property type="evidence" value="ECO:0007669"/>
    <property type="project" value="UniProtKB-SubCell"/>
</dbReference>
<keyword evidence="4 9" id="KW-0813">Transport</keyword>
<dbReference type="InterPro" id="IPR020546">
    <property type="entry name" value="ATP_synth_F1_dsu/esu_N"/>
</dbReference>
<evidence type="ECO:0000256" key="6">
    <source>
        <dbReference type="ARBA" id="ARBA00023136"/>
    </source>
</evidence>
<dbReference type="EMBL" id="DQVE01000056">
    <property type="protein sequence ID" value="HIP98822.1"/>
    <property type="molecule type" value="Genomic_DNA"/>
</dbReference>
<sequence>MIKVEIVTPKGYAYSGEVELVNIPTEEGEIGVLENHMHLISSLKPGLVFFNGNKEEGFFVTEGFVEVTPKKVNILAEEATPIGEIDPGEVKKKYEELVKKLAAAKTLEELEEIEKEREIYEVLMSLVLKK</sequence>
<name>A0A9D0YSA5_AQUAO</name>
<evidence type="ECO:0000256" key="10">
    <source>
        <dbReference type="RuleBase" id="RU003656"/>
    </source>
</evidence>
<evidence type="ECO:0000256" key="3">
    <source>
        <dbReference type="ARBA" id="ARBA00005712"/>
    </source>
</evidence>